<dbReference type="SUPFAM" id="SSF54197">
    <property type="entry name" value="HIT-like"/>
    <property type="match status" value="1"/>
</dbReference>
<dbReference type="EMBL" id="CP071696">
    <property type="protein sequence ID" value="QTX05759.1"/>
    <property type="molecule type" value="Genomic_DNA"/>
</dbReference>
<reference evidence="1" key="1">
    <citation type="submission" date="2021-03" db="EMBL/GenBank/DDBJ databases">
        <title>Agromyces archimandritus sp. nov., isolated from the cockroach Archimandrita tessellata.</title>
        <authorList>
            <person name="Guzman J."/>
            <person name="Ortuzar M."/>
            <person name="Poehlein A."/>
            <person name="Daniel R."/>
            <person name="Trujillo M."/>
            <person name="Vilcinskas A."/>
        </authorList>
    </citation>
    <scope>NUCLEOTIDE SEQUENCE</scope>
    <source>
        <strain evidence="1">G127AT</strain>
    </source>
</reference>
<dbReference type="RefSeq" id="WP_210901047.1">
    <property type="nucleotide sequence ID" value="NZ_CP071696.1"/>
</dbReference>
<dbReference type="Proteomes" id="UP000671914">
    <property type="component" value="Chromosome"/>
</dbReference>
<keyword evidence="2" id="KW-1185">Reference proteome</keyword>
<evidence type="ECO:0000313" key="2">
    <source>
        <dbReference type="Proteomes" id="UP000671914"/>
    </source>
</evidence>
<dbReference type="InterPro" id="IPR036265">
    <property type="entry name" value="HIT-like_sf"/>
</dbReference>
<name>A0A975FPR7_9MICO</name>
<gene>
    <name evidence="1" type="ORF">G127AT_06020</name>
</gene>
<protein>
    <submittedName>
        <fullName evidence="1">Uncharacterized protein</fullName>
    </submittedName>
</protein>
<evidence type="ECO:0000313" key="1">
    <source>
        <dbReference type="EMBL" id="QTX05759.1"/>
    </source>
</evidence>
<accession>A0A975FPR7</accession>
<proteinExistence type="predicted"/>
<organism evidence="1 2">
    <name type="scientific">Agromyces archimandritae</name>
    <dbReference type="NCBI Taxonomy" id="2781962"/>
    <lineage>
        <taxon>Bacteria</taxon>
        <taxon>Bacillati</taxon>
        <taxon>Actinomycetota</taxon>
        <taxon>Actinomycetes</taxon>
        <taxon>Micrococcales</taxon>
        <taxon>Microbacteriaceae</taxon>
        <taxon>Agromyces</taxon>
    </lineage>
</organism>
<sequence>MPDTPAPERHPADSPYHRRLPIGQRLDASAVDGGPVPSIESMTMLPLDEMLVPELPRRGELDPGECGTCRVTEHTLWADEDWQVKSGFDETGLPFIGAIAPRAHVLLEDAPVELLAGLGPLMQRISEAVKLVPGVARCHFGRWNDGSAHLHLWALARPAGMMQGRGAMLAFWDEVLPPLEPELAETNNRIVAEALAAGGGRAFPAR</sequence>
<dbReference type="KEGG" id="aarc:G127AT_06020"/>
<dbReference type="AlphaFoldDB" id="A0A975FPR7"/>
<dbReference type="Gene3D" id="3.30.428.10">
    <property type="entry name" value="HIT-like"/>
    <property type="match status" value="1"/>
</dbReference>